<keyword evidence="2" id="KW-1003">Cell membrane</keyword>
<feature type="transmembrane region" description="Helical" evidence="6">
    <location>
        <begin position="287"/>
        <end position="307"/>
    </location>
</feature>
<dbReference type="RefSeq" id="WP_052476732.1">
    <property type="nucleotide sequence ID" value="NZ_JXRR01000004.1"/>
</dbReference>
<feature type="transmembrane region" description="Helical" evidence="6">
    <location>
        <begin position="410"/>
        <end position="432"/>
    </location>
</feature>
<feature type="transmembrane region" description="Helical" evidence="6">
    <location>
        <begin position="124"/>
        <end position="145"/>
    </location>
</feature>
<organism evidence="7 8">
    <name type="scientific">Jeotgalibacillus campisalis</name>
    <dbReference type="NCBI Taxonomy" id="220754"/>
    <lineage>
        <taxon>Bacteria</taxon>
        <taxon>Bacillati</taxon>
        <taxon>Bacillota</taxon>
        <taxon>Bacilli</taxon>
        <taxon>Bacillales</taxon>
        <taxon>Caryophanaceae</taxon>
        <taxon>Jeotgalibacillus</taxon>
    </lineage>
</organism>
<name>A0A0C2W797_9BACL</name>
<feature type="transmembrane region" description="Helical" evidence="6">
    <location>
        <begin position="166"/>
        <end position="184"/>
    </location>
</feature>
<sequence>MNHSSSDMMKGAAILTLAAIFTKILSALYRVPFQNIVGDTGFYIFQQVYPFYGILLALCTYAFPVMISKMVAERRDRSSPEEVQRVIQISFIYLTFIGVAFFTLLRAGAGHIAGWMGDPDLSELISLMSYPFLLMPLLSVSKGWFQANYNMIPSAFSQTAEQLVRVIFILGLSVILMTLESSLYDVGKAAVLGSLAGAVTGVVILMIFIRKQGFTWSSLKWIGLQKNDMKIIRQLTVTGTAIGMGSMMLVLYQLMDALNVYSLLVQSGSGEQAAKVMKGIYDRGQPLLQMGVVVATSLSLAIVPIIASAYESKKTMEVKEQARLAVKTGLFFGAAAAVGLINIMQPLNAMLFQDAQGSFVLAVYMISVLLASVILTISAILQGMGDIHAAAWSIVFSLVLKYGLNLVLVPLFGTLGASAATVLSLFFVMAVVIRQIRRRVGPLLSVLFYKRLVMGLAGMSAGIQFILLLPVDWTESRLAASLACFITVIAGAWLFFKIVWRKGLFTSEEVRQIPLGKKLERMFGTLP</sequence>
<feature type="transmembrane region" description="Helical" evidence="6">
    <location>
        <begin position="190"/>
        <end position="210"/>
    </location>
</feature>
<feature type="transmembrane region" description="Helical" evidence="6">
    <location>
        <begin position="91"/>
        <end position="112"/>
    </location>
</feature>
<dbReference type="GO" id="GO:0005886">
    <property type="term" value="C:plasma membrane"/>
    <property type="evidence" value="ECO:0007669"/>
    <property type="project" value="UniProtKB-SubCell"/>
</dbReference>
<keyword evidence="5 6" id="KW-0472">Membrane</keyword>
<dbReference type="PATRIC" id="fig|220754.4.peg.602"/>
<dbReference type="CDD" id="cd13124">
    <property type="entry name" value="MATE_SpoVB_like"/>
    <property type="match status" value="1"/>
</dbReference>
<dbReference type="PIRSF" id="PIRSF038958">
    <property type="entry name" value="PG_synth_SpoVB"/>
    <property type="match status" value="1"/>
</dbReference>
<dbReference type="AlphaFoldDB" id="A0A0C2W797"/>
<reference evidence="7 8" key="1">
    <citation type="submission" date="2015-01" db="EMBL/GenBank/DDBJ databases">
        <title>Jeotgalibacillus campisalis genome sequencing.</title>
        <authorList>
            <person name="Goh K.M."/>
            <person name="Chan K.-G."/>
            <person name="Yaakop A.S."/>
            <person name="Ee R."/>
            <person name="Gan H.M."/>
            <person name="Chan C.S."/>
        </authorList>
    </citation>
    <scope>NUCLEOTIDE SEQUENCE [LARGE SCALE GENOMIC DNA]</scope>
    <source>
        <strain evidence="7 8">SF-57</strain>
    </source>
</reference>
<evidence type="ECO:0000256" key="5">
    <source>
        <dbReference type="ARBA" id="ARBA00023136"/>
    </source>
</evidence>
<dbReference type="InterPro" id="IPR050833">
    <property type="entry name" value="Poly_Biosynth_Transport"/>
</dbReference>
<proteinExistence type="predicted"/>
<feature type="transmembrane region" description="Helical" evidence="6">
    <location>
        <begin position="328"/>
        <end position="347"/>
    </location>
</feature>
<protein>
    <submittedName>
        <fullName evidence="7">Uncharacterized protein</fullName>
    </submittedName>
</protein>
<dbReference type="Pfam" id="PF01943">
    <property type="entry name" value="Polysacc_synt"/>
    <property type="match status" value="1"/>
</dbReference>
<feature type="transmembrane region" description="Helical" evidence="6">
    <location>
        <begin position="452"/>
        <end position="471"/>
    </location>
</feature>
<keyword evidence="3 6" id="KW-0812">Transmembrane</keyword>
<dbReference type="OrthoDB" id="9775950at2"/>
<comment type="subcellular location">
    <subcellularLocation>
        <location evidence="1">Cell membrane</location>
        <topology evidence="1">Multi-pass membrane protein</topology>
    </subcellularLocation>
</comment>
<evidence type="ECO:0000313" key="8">
    <source>
        <dbReference type="Proteomes" id="UP000031972"/>
    </source>
</evidence>
<evidence type="ECO:0000256" key="3">
    <source>
        <dbReference type="ARBA" id="ARBA00022692"/>
    </source>
</evidence>
<evidence type="ECO:0000256" key="2">
    <source>
        <dbReference type="ARBA" id="ARBA00022475"/>
    </source>
</evidence>
<feature type="transmembrane region" description="Helical" evidence="6">
    <location>
        <begin position="50"/>
        <end position="71"/>
    </location>
</feature>
<feature type="transmembrane region" description="Helical" evidence="6">
    <location>
        <begin position="231"/>
        <end position="255"/>
    </location>
</feature>
<accession>A0A0C2W797</accession>
<dbReference type="Proteomes" id="UP000031972">
    <property type="component" value="Unassembled WGS sequence"/>
</dbReference>
<keyword evidence="4 6" id="KW-1133">Transmembrane helix</keyword>
<gene>
    <name evidence="7" type="ORF">KR50_05890</name>
</gene>
<comment type="caution">
    <text evidence="7">The sequence shown here is derived from an EMBL/GenBank/DDBJ whole genome shotgun (WGS) entry which is preliminary data.</text>
</comment>
<evidence type="ECO:0000313" key="7">
    <source>
        <dbReference type="EMBL" id="KIL52461.1"/>
    </source>
</evidence>
<evidence type="ECO:0000256" key="6">
    <source>
        <dbReference type="SAM" id="Phobius"/>
    </source>
</evidence>
<feature type="transmembrane region" description="Helical" evidence="6">
    <location>
        <begin position="387"/>
        <end position="404"/>
    </location>
</feature>
<dbReference type="PANTHER" id="PTHR30250">
    <property type="entry name" value="PST FAMILY PREDICTED COLANIC ACID TRANSPORTER"/>
    <property type="match status" value="1"/>
</dbReference>
<keyword evidence="8" id="KW-1185">Reference proteome</keyword>
<feature type="transmembrane region" description="Helical" evidence="6">
    <location>
        <begin position="477"/>
        <end position="496"/>
    </location>
</feature>
<evidence type="ECO:0000256" key="4">
    <source>
        <dbReference type="ARBA" id="ARBA00022989"/>
    </source>
</evidence>
<dbReference type="InterPro" id="IPR024923">
    <property type="entry name" value="PG_synth_SpoVB"/>
</dbReference>
<feature type="transmembrane region" description="Helical" evidence="6">
    <location>
        <begin position="359"/>
        <end position="380"/>
    </location>
</feature>
<dbReference type="PANTHER" id="PTHR30250:SF29">
    <property type="entry name" value="POLYSACCHARIDE BIOSYNTHESIS PROTEIN C-TERMINAL DOMAIN-CONTAINING PROTEIN"/>
    <property type="match status" value="1"/>
</dbReference>
<dbReference type="EMBL" id="JXRR01000004">
    <property type="protein sequence ID" value="KIL52461.1"/>
    <property type="molecule type" value="Genomic_DNA"/>
</dbReference>
<dbReference type="InterPro" id="IPR002797">
    <property type="entry name" value="Polysacc_synth"/>
</dbReference>
<evidence type="ECO:0000256" key="1">
    <source>
        <dbReference type="ARBA" id="ARBA00004651"/>
    </source>
</evidence>